<comment type="caution">
    <text evidence="1">The sequence shown here is derived from an EMBL/GenBank/DDBJ whole genome shotgun (WGS) entry which is preliminary data.</text>
</comment>
<dbReference type="AlphaFoldDB" id="A0A426YYZ2"/>
<name>A0A426YYZ2_ENSVE</name>
<feature type="non-terminal residue" evidence="1">
    <location>
        <position position="230"/>
    </location>
</feature>
<evidence type="ECO:0000313" key="2">
    <source>
        <dbReference type="Proteomes" id="UP000287651"/>
    </source>
</evidence>
<protein>
    <submittedName>
        <fullName evidence="1">Uncharacterized protein</fullName>
    </submittedName>
</protein>
<proteinExistence type="predicted"/>
<sequence length="230" mass="25918">MMIAYSCFQVVASLLYADSGTPVEKTRDDAEAPLLTSCDGLEYPSTDRPVMLLRGRATFKLKISQLSSKCDNRLFRVCFHPLHGQRYPFLEAYSCPIRCISRNRSNRTMGFGKRSLSTTVLLDEIHLLKASDGLQAIRDVYGNGQLKASNQSDLKCSPQSKHFKVEDNRSTTELVANGSSEQDLEILHGIAGCGDDLGREEFDRMWHWLDRDSRLLQDLLLEEPELSQLG</sequence>
<evidence type="ECO:0000313" key="1">
    <source>
        <dbReference type="EMBL" id="RRT56956.1"/>
    </source>
</evidence>
<organism evidence="1 2">
    <name type="scientific">Ensete ventricosum</name>
    <name type="common">Abyssinian banana</name>
    <name type="synonym">Musa ensete</name>
    <dbReference type="NCBI Taxonomy" id="4639"/>
    <lineage>
        <taxon>Eukaryota</taxon>
        <taxon>Viridiplantae</taxon>
        <taxon>Streptophyta</taxon>
        <taxon>Embryophyta</taxon>
        <taxon>Tracheophyta</taxon>
        <taxon>Spermatophyta</taxon>
        <taxon>Magnoliopsida</taxon>
        <taxon>Liliopsida</taxon>
        <taxon>Zingiberales</taxon>
        <taxon>Musaceae</taxon>
        <taxon>Ensete</taxon>
    </lineage>
</organism>
<dbReference type="EMBL" id="AMZH03009392">
    <property type="protein sequence ID" value="RRT56956.1"/>
    <property type="molecule type" value="Genomic_DNA"/>
</dbReference>
<gene>
    <name evidence="1" type="ORF">B296_00047550</name>
</gene>
<reference evidence="1 2" key="1">
    <citation type="journal article" date="2014" name="Agronomy (Basel)">
        <title>A Draft Genome Sequence for Ensete ventricosum, the Drought-Tolerant Tree Against Hunger.</title>
        <authorList>
            <person name="Harrison J."/>
            <person name="Moore K.A."/>
            <person name="Paszkiewicz K."/>
            <person name="Jones T."/>
            <person name="Grant M."/>
            <person name="Ambacheew D."/>
            <person name="Muzemil S."/>
            <person name="Studholme D.J."/>
        </authorList>
    </citation>
    <scope>NUCLEOTIDE SEQUENCE [LARGE SCALE GENOMIC DNA]</scope>
</reference>
<dbReference type="Proteomes" id="UP000287651">
    <property type="component" value="Unassembled WGS sequence"/>
</dbReference>
<accession>A0A426YYZ2</accession>